<feature type="transmembrane region" description="Helical" evidence="3">
    <location>
        <begin position="246"/>
        <end position="270"/>
    </location>
</feature>
<dbReference type="InterPro" id="IPR025645">
    <property type="entry name" value="DUF4349"/>
</dbReference>
<feature type="signal peptide" evidence="4">
    <location>
        <begin position="1"/>
        <end position="21"/>
    </location>
</feature>
<evidence type="ECO:0000259" key="5">
    <source>
        <dbReference type="Pfam" id="PF14257"/>
    </source>
</evidence>
<comment type="caution">
    <text evidence="6">The sequence shown here is derived from an EMBL/GenBank/DDBJ whole genome shotgun (WGS) entry which is preliminary data.</text>
</comment>
<evidence type="ECO:0000256" key="2">
    <source>
        <dbReference type="SAM" id="MobiDB-lite"/>
    </source>
</evidence>
<feature type="domain" description="DUF4349" evidence="5">
    <location>
        <begin position="54"/>
        <end position="270"/>
    </location>
</feature>
<keyword evidence="4" id="KW-0732">Signal</keyword>
<sequence>MGRALLLVCLTLIATLGCSQSNELLPRGTSEPVTQGAPGTEPASPSNRLPSIGRLVVREAELLVWCDDYLGVAREIQEVVTKFGGYVVESDVVDLRDGSGPRQASLTVMVPADELEHFLTAVAEQPSVSRVASERVRSSDVTEETLDLAARRRTLERTEARLQALLERAQTIDEILRLEQELTRVRTEIEQIVERQRFLERRIQYAEVRLLLVPTPRLGEPGFLETFQEAWSASLFFLRVVIRGTLWAIVLTWWIWGTLLVMAALLLLWWRRRPSRRSLPA</sequence>
<name>A0A7C1JWS2_THERO</name>
<reference evidence="6" key="1">
    <citation type="journal article" date="2020" name="mSystems">
        <title>Genome- and Community-Level Interaction Insights into Carbon Utilization and Element Cycling Functions of Hydrothermarchaeota in Hydrothermal Sediment.</title>
        <authorList>
            <person name="Zhou Z."/>
            <person name="Liu Y."/>
            <person name="Xu W."/>
            <person name="Pan J."/>
            <person name="Luo Z.H."/>
            <person name="Li M."/>
        </authorList>
    </citation>
    <scope>NUCLEOTIDE SEQUENCE [LARGE SCALE GENOMIC DNA]</scope>
    <source>
        <strain evidence="6">SpSt-222</strain>
    </source>
</reference>
<organism evidence="6">
    <name type="scientific">Thermomicrobium roseum</name>
    <dbReference type="NCBI Taxonomy" id="500"/>
    <lineage>
        <taxon>Bacteria</taxon>
        <taxon>Pseudomonadati</taxon>
        <taxon>Thermomicrobiota</taxon>
        <taxon>Thermomicrobia</taxon>
        <taxon>Thermomicrobiales</taxon>
        <taxon>Thermomicrobiaceae</taxon>
        <taxon>Thermomicrobium</taxon>
    </lineage>
</organism>
<dbReference type="AlphaFoldDB" id="A0A7C1JWS2"/>
<feature type="chain" id="PRO_5043972066" evidence="4">
    <location>
        <begin position="22"/>
        <end position="281"/>
    </location>
</feature>
<evidence type="ECO:0000256" key="3">
    <source>
        <dbReference type="SAM" id="Phobius"/>
    </source>
</evidence>
<feature type="coiled-coil region" evidence="1">
    <location>
        <begin position="148"/>
        <end position="202"/>
    </location>
</feature>
<evidence type="ECO:0000313" key="6">
    <source>
        <dbReference type="EMBL" id="HEF65964.1"/>
    </source>
</evidence>
<evidence type="ECO:0000256" key="4">
    <source>
        <dbReference type="SAM" id="SignalP"/>
    </source>
</evidence>
<feature type="region of interest" description="Disordered" evidence="2">
    <location>
        <begin position="24"/>
        <end position="49"/>
    </location>
</feature>
<dbReference type="Pfam" id="PF14257">
    <property type="entry name" value="DUF4349"/>
    <property type="match status" value="1"/>
</dbReference>
<keyword evidence="3" id="KW-1133">Transmembrane helix</keyword>
<accession>A0A7C1JWS2</accession>
<protein>
    <submittedName>
        <fullName evidence="6">DUF4349 domain-containing protein</fullName>
    </submittedName>
</protein>
<gene>
    <name evidence="6" type="ORF">ENP47_10250</name>
</gene>
<keyword evidence="1" id="KW-0175">Coiled coil</keyword>
<evidence type="ECO:0000256" key="1">
    <source>
        <dbReference type="SAM" id="Coils"/>
    </source>
</evidence>
<keyword evidence="3" id="KW-0472">Membrane</keyword>
<dbReference type="EMBL" id="DSJL01000011">
    <property type="protein sequence ID" value="HEF65964.1"/>
    <property type="molecule type" value="Genomic_DNA"/>
</dbReference>
<dbReference type="PROSITE" id="PS51257">
    <property type="entry name" value="PROKAR_LIPOPROTEIN"/>
    <property type="match status" value="1"/>
</dbReference>
<keyword evidence="3" id="KW-0812">Transmembrane</keyword>
<proteinExistence type="predicted"/>